<protein>
    <submittedName>
        <fullName evidence="2">Uncharacterized protein</fullName>
    </submittedName>
</protein>
<dbReference type="Proteomes" id="UP000239007">
    <property type="component" value="Unassembled WGS sequence"/>
</dbReference>
<name>A0A2S7UWM5_9GAMM</name>
<organism evidence="2 3">
    <name type="scientific">Psychrosphaera saromensis</name>
    <dbReference type="NCBI Taxonomy" id="716813"/>
    <lineage>
        <taxon>Bacteria</taxon>
        <taxon>Pseudomonadati</taxon>
        <taxon>Pseudomonadota</taxon>
        <taxon>Gammaproteobacteria</taxon>
        <taxon>Alteromonadales</taxon>
        <taxon>Pseudoalteromonadaceae</taxon>
        <taxon>Psychrosphaera</taxon>
    </lineage>
</organism>
<reference evidence="2 3" key="1">
    <citation type="submission" date="2016-12" db="EMBL/GenBank/DDBJ databases">
        <title>Diversity of luminous bacteria.</title>
        <authorList>
            <person name="Yoshizawa S."/>
            <person name="Kogure K."/>
        </authorList>
    </citation>
    <scope>NUCLEOTIDE SEQUENCE [LARGE SCALE GENOMIC DNA]</scope>
    <source>
        <strain evidence="2 3">SA4-48</strain>
    </source>
</reference>
<evidence type="ECO:0000313" key="3">
    <source>
        <dbReference type="Proteomes" id="UP000239007"/>
    </source>
</evidence>
<evidence type="ECO:0000256" key="1">
    <source>
        <dbReference type="SAM" id="SignalP"/>
    </source>
</evidence>
<sequence>MLTTLSRSILLSLLLVSLPSFADFNIDGKLKLTYPYDDEIKEVPFPLSYSHENDDHTFSIGPHTFQVTGQPESYSFALILKDNNFVWLQELSDREFESFSLELGEHKLKLVKRVLNKPVKGDYILTIDGVDYFFNNTLTQINFTFDDDGIAGISVYGMIASLGMNKAKNPCDEFDKGSEEQKKCELND</sequence>
<proteinExistence type="predicted"/>
<dbReference type="EMBL" id="MSCH01000003">
    <property type="protein sequence ID" value="PQJ53912.1"/>
    <property type="molecule type" value="Genomic_DNA"/>
</dbReference>
<dbReference type="RefSeq" id="WP_105052412.1">
    <property type="nucleotide sequence ID" value="NZ_BMYG01000002.1"/>
</dbReference>
<dbReference type="AlphaFoldDB" id="A0A2S7UWM5"/>
<accession>A0A2S7UWM5</accession>
<keyword evidence="3" id="KW-1185">Reference proteome</keyword>
<evidence type="ECO:0000313" key="2">
    <source>
        <dbReference type="EMBL" id="PQJ53912.1"/>
    </source>
</evidence>
<dbReference type="OrthoDB" id="6240445at2"/>
<comment type="caution">
    <text evidence="2">The sequence shown here is derived from an EMBL/GenBank/DDBJ whole genome shotgun (WGS) entry which is preliminary data.</text>
</comment>
<feature type="signal peptide" evidence="1">
    <location>
        <begin position="1"/>
        <end position="22"/>
    </location>
</feature>
<feature type="chain" id="PRO_5015584032" evidence="1">
    <location>
        <begin position="23"/>
        <end position="188"/>
    </location>
</feature>
<gene>
    <name evidence="2" type="ORF">BTO11_09720</name>
</gene>
<keyword evidence="1" id="KW-0732">Signal</keyword>